<reference evidence="1 2" key="1">
    <citation type="journal article" date="2023" name="Mol. Ecol. Resour.">
        <title>Chromosome-level genome assembly of a triploid poplar Populus alba 'Berolinensis'.</title>
        <authorList>
            <person name="Chen S."/>
            <person name="Yu Y."/>
            <person name="Wang X."/>
            <person name="Wang S."/>
            <person name="Zhang T."/>
            <person name="Zhou Y."/>
            <person name="He R."/>
            <person name="Meng N."/>
            <person name="Wang Y."/>
            <person name="Liu W."/>
            <person name="Liu Z."/>
            <person name="Liu J."/>
            <person name="Guo Q."/>
            <person name="Huang H."/>
            <person name="Sederoff R.R."/>
            <person name="Wang G."/>
            <person name="Qu G."/>
            <person name="Chen S."/>
        </authorList>
    </citation>
    <scope>NUCLEOTIDE SEQUENCE [LARGE SCALE GENOMIC DNA]</scope>
    <source>
        <strain evidence="1">SC-2020</strain>
    </source>
</reference>
<comment type="caution">
    <text evidence="1">The sequence shown here is derived from an EMBL/GenBank/DDBJ whole genome shotgun (WGS) entry which is preliminary data.</text>
</comment>
<dbReference type="AlphaFoldDB" id="A0AAD6LD53"/>
<keyword evidence="2" id="KW-1185">Reference proteome</keyword>
<name>A0AAD6LD53_9ROSI</name>
<evidence type="ECO:0000313" key="1">
    <source>
        <dbReference type="EMBL" id="KAJ6957141.1"/>
    </source>
</evidence>
<dbReference type="EMBL" id="JAQIZT010000018">
    <property type="protein sequence ID" value="KAJ6957141.1"/>
    <property type="molecule type" value="Genomic_DNA"/>
</dbReference>
<proteinExistence type="predicted"/>
<organism evidence="1 2">
    <name type="scientific">Populus alba x Populus x berolinensis</name>
    <dbReference type="NCBI Taxonomy" id="444605"/>
    <lineage>
        <taxon>Eukaryota</taxon>
        <taxon>Viridiplantae</taxon>
        <taxon>Streptophyta</taxon>
        <taxon>Embryophyta</taxon>
        <taxon>Tracheophyta</taxon>
        <taxon>Spermatophyta</taxon>
        <taxon>Magnoliopsida</taxon>
        <taxon>eudicotyledons</taxon>
        <taxon>Gunneridae</taxon>
        <taxon>Pentapetalae</taxon>
        <taxon>rosids</taxon>
        <taxon>fabids</taxon>
        <taxon>Malpighiales</taxon>
        <taxon>Salicaceae</taxon>
        <taxon>Saliceae</taxon>
        <taxon>Populus</taxon>
    </lineage>
</organism>
<protein>
    <submittedName>
        <fullName evidence="1">Uncharacterized protein</fullName>
    </submittedName>
</protein>
<sequence length="176" mass="19970">MADLETKDSSFELKTRCKFEARLSEMFQSEVEGMYSSFNTKQRHTLSKKSLLATFYHDGPKILSAIPVVEDGRLCIAGIGRVDEQIRSCRGQLGHYLLTVSSKARWSLSFPGPGFCARPSYVAERERKEKDNVINIAFSAPTKSACRQDRKFFLNWASKETSCDLQDTKRPFLPSN</sequence>
<evidence type="ECO:0000313" key="2">
    <source>
        <dbReference type="Proteomes" id="UP001164929"/>
    </source>
</evidence>
<accession>A0AAD6LD53</accession>
<dbReference type="Proteomes" id="UP001164929">
    <property type="component" value="Chromosome 18"/>
</dbReference>
<gene>
    <name evidence="1" type="ORF">NC653_039154</name>
</gene>